<name>A0A9J6FWK3_HAELO</name>
<comment type="caution">
    <text evidence="1">The sequence shown here is derived from an EMBL/GenBank/DDBJ whole genome shotgun (WGS) entry which is preliminary data.</text>
</comment>
<proteinExistence type="predicted"/>
<dbReference type="AlphaFoldDB" id="A0A9J6FWK3"/>
<reference evidence="1 2" key="1">
    <citation type="journal article" date="2020" name="Cell">
        <title>Large-Scale Comparative Analyses of Tick Genomes Elucidate Their Genetic Diversity and Vector Capacities.</title>
        <authorList>
            <consortium name="Tick Genome and Microbiome Consortium (TIGMIC)"/>
            <person name="Jia N."/>
            <person name="Wang J."/>
            <person name="Shi W."/>
            <person name="Du L."/>
            <person name="Sun Y."/>
            <person name="Zhan W."/>
            <person name="Jiang J.F."/>
            <person name="Wang Q."/>
            <person name="Zhang B."/>
            <person name="Ji P."/>
            <person name="Bell-Sakyi L."/>
            <person name="Cui X.M."/>
            <person name="Yuan T.T."/>
            <person name="Jiang B.G."/>
            <person name="Yang W.F."/>
            <person name="Lam T.T."/>
            <person name="Chang Q.C."/>
            <person name="Ding S.J."/>
            <person name="Wang X.J."/>
            <person name="Zhu J.G."/>
            <person name="Ruan X.D."/>
            <person name="Zhao L."/>
            <person name="Wei J.T."/>
            <person name="Ye R.Z."/>
            <person name="Que T.C."/>
            <person name="Du C.H."/>
            <person name="Zhou Y.H."/>
            <person name="Cheng J.X."/>
            <person name="Dai P.F."/>
            <person name="Guo W.B."/>
            <person name="Han X.H."/>
            <person name="Huang E.J."/>
            <person name="Li L.F."/>
            <person name="Wei W."/>
            <person name="Gao Y.C."/>
            <person name="Liu J.Z."/>
            <person name="Shao H.Z."/>
            <person name="Wang X."/>
            <person name="Wang C.C."/>
            <person name="Yang T.C."/>
            <person name="Huo Q.B."/>
            <person name="Li W."/>
            <person name="Chen H.Y."/>
            <person name="Chen S.E."/>
            <person name="Zhou L.G."/>
            <person name="Ni X.B."/>
            <person name="Tian J.H."/>
            <person name="Sheng Y."/>
            <person name="Liu T."/>
            <person name="Pan Y.S."/>
            <person name="Xia L.Y."/>
            <person name="Li J."/>
            <person name="Zhao F."/>
            <person name="Cao W.C."/>
        </authorList>
    </citation>
    <scope>NUCLEOTIDE SEQUENCE [LARGE SCALE GENOMIC DNA]</scope>
    <source>
        <strain evidence="1">HaeL-2018</strain>
    </source>
</reference>
<dbReference type="EMBL" id="JABSTR010000005">
    <property type="protein sequence ID" value="KAH9370494.1"/>
    <property type="molecule type" value="Genomic_DNA"/>
</dbReference>
<dbReference type="VEuPathDB" id="VectorBase:HLOH_047454"/>
<dbReference type="Proteomes" id="UP000821853">
    <property type="component" value="Chromosome 3"/>
</dbReference>
<accession>A0A9J6FWK3</accession>
<dbReference type="OrthoDB" id="6476463at2759"/>
<evidence type="ECO:0000313" key="2">
    <source>
        <dbReference type="Proteomes" id="UP000821853"/>
    </source>
</evidence>
<evidence type="ECO:0000313" key="1">
    <source>
        <dbReference type="EMBL" id="KAH9370494.1"/>
    </source>
</evidence>
<keyword evidence="2" id="KW-1185">Reference proteome</keyword>
<gene>
    <name evidence="1" type="ORF">HPB48_020546</name>
</gene>
<dbReference type="OMA" id="LCTDADF"/>
<protein>
    <submittedName>
        <fullName evidence="1">Uncharacterized protein</fullName>
    </submittedName>
</protein>
<organism evidence="1 2">
    <name type="scientific">Haemaphysalis longicornis</name>
    <name type="common">Bush tick</name>
    <dbReference type="NCBI Taxonomy" id="44386"/>
    <lineage>
        <taxon>Eukaryota</taxon>
        <taxon>Metazoa</taxon>
        <taxon>Ecdysozoa</taxon>
        <taxon>Arthropoda</taxon>
        <taxon>Chelicerata</taxon>
        <taxon>Arachnida</taxon>
        <taxon>Acari</taxon>
        <taxon>Parasitiformes</taxon>
        <taxon>Ixodida</taxon>
        <taxon>Ixodoidea</taxon>
        <taxon>Ixodidae</taxon>
        <taxon>Haemaphysalinae</taxon>
        <taxon>Haemaphysalis</taxon>
    </lineage>
</organism>
<sequence>MSVCPSAQLDVLSVNRDVRMRRAQDGNDCSCTVVLEQQEADPQELYKESTSILGSLCTDADFEFCSGFCKQEMSAFAGPFKQNYAATNKSVGQSLCDMAKKPVKEGLIKMAATVCEQDAREIGLKQEEKLCCDKNATWVVPCR</sequence>